<evidence type="ECO:0000313" key="1">
    <source>
        <dbReference type="EMBL" id="GHF14669.1"/>
    </source>
</evidence>
<dbReference type="Proteomes" id="UP000617531">
    <property type="component" value="Unassembled WGS sequence"/>
</dbReference>
<dbReference type="RefSeq" id="WP_191282799.1">
    <property type="nucleotide sequence ID" value="NZ_BNAI01000002.1"/>
</dbReference>
<accession>A0A8J3GQI4</accession>
<sequence>MKKFFAALMVVAVIGGFAYLNWDRVGPIVGPYLGIEPEAGPTTPPEAFLLPPAPDPRYRFVLLDPSTSTDTSFRESMKALLISVVEGYLPPKPEDTRPGVPEIVGLELTVRLVATDSLAYGQPNYTVSIPSVPALSARADMTEEGALDADGTYDTWVESEASWSEAYDAAVAAAADAVAAMQSINVNTDESSGITAGAAALTLLAPAEGDVQYAVLSDLADNRPVQAATFAGRPVICIQPDAVGSRANWDALFNDFAAWAAAGGAGPVTHVRPELAAATLTTFLTGA</sequence>
<organism evidence="1 2">
    <name type="scientific">Pseudolysinimonas yzui</name>
    <dbReference type="NCBI Taxonomy" id="2708254"/>
    <lineage>
        <taxon>Bacteria</taxon>
        <taxon>Bacillati</taxon>
        <taxon>Actinomycetota</taxon>
        <taxon>Actinomycetes</taxon>
        <taxon>Micrococcales</taxon>
        <taxon>Microbacteriaceae</taxon>
        <taxon>Pseudolysinimonas</taxon>
    </lineage>
</organism>
<reference evidence="1" key="2">
    <citation type="submission" date="2020-09" db="EMBL/GenBank/DDBJ databases">
        <authorList>
            <person name="Sun Q."/>
            <person name="Zhou Y."/>
        </authorList>
    </citation>
    <scope>NUCLEOTIDE SEQUENCE</scope>
    <source>
        <strain evidence="1">CGMCC 1.16548</strain>
    </source>
</reference>
<dbReference type="EMBL" id="BNAI01000002">
    <property type="protein sequence ID" value="GHF14669.1"/>
    <property type="molecule type" value="Genomic_DNA"/>
</dbReference>
<reference evidence="1" key="1">
    <citation type="journal article" date="2014" name="Int. J. Syst. Evol. Microbiol.">
        <title>Complete genome sequence of Corynebacterium casei LMG S-19264T (=DSM 44701T), isolated from a smear-ripened cheese.</title>
        <authorList>
            <consortium name="US DOE Joint Genome Institute (JGI-PGF)"/>
            <person name="Walter F."/>
            <person name="Albersmeier A."/>
            <person name="Kalinowski J."/>
            <person name="Ruckert C."/>
        </authorList>
    </citation>
    <scope>NUCLEOTIDE SEQUENCE</scope>
    <source>
        <strain evidence="1">CGMCC 1.16548</strain>
    </source>
</reference>
<keyword evidence="2" id="KW-1185">Reference proteome</keyword>
<name>A0A8J3GQI4_9MICO</name>
<dbReference type="AlphaFoldDB" id="A0A8J3GQI4"/>
<evidence type="ECO:0000313" key="2">
    <source>
        <dbReference type="Proteomes" id="UP000617531"/>
    </source>
</evidence>
<proteinExistence type="predicted"/>
<protein>
    <submittedName>
        <fullName evidence="1">Uncharacterized protein</fullName>
    </submittedName>
</protein>
<gene>
    <name evidence="1" type="ORF">GCM10011600_14520</name>
</gene>
<comment type="caution">
    <text evidence="1">The sequence shown here is derived from an EMBL/GenBank/DDBJ whole genome shotgun (WGS) entry which is preliminary data.</text>
</comment>